<dbReference type="InterPro" id="IPR005046">
    <property type="entry name" value="DUF285"/>
</dbReference>
<name>A0AAU7E846_9BACT</name>
<dbReference type="Pfam" id="PF03382">
    <property type="entry name" value="DUF285"/>
    <property type="match status" value="1"/>
</dbReference>
<dbReference type="AlphaFoldDB" id="A0AAU7E846"/>
<organism evidence="1">
    <name type="scientific">Campylobacter sp. CCS1377</name>
    <dbReference type="NCBI Taxonomy" id="3158229"/>
    <lineage>
        <taxon>Bacteria</taxon>
        <taxon>Pseudomonadati</taxon>
        <taxon>Campylobacterota</taxon>
        <taxon>Epsilonproteobacteria</taxon>
        <taxon>Campylobacterales</taxon>
        <taxon>Campylobacteraceae</taxon>
        <taxon>Campylobacter</taxon>
    </lineage>
</organism>
<proteinExistence type="predicted"/>
<accession>A0AAU7E846</accession>
<reference evidence="1" key="1">
    <citation type="submission" date="2024-05" db="EMBL/GenBank/DDBJ databases">
        <title>Campylobacter coli isolated from environmental waters in Slovenia.</title>
        <authorList>
            <person name="Zautner A.E."/>
            <person name="Bunk B."/>
            <person name="Riedel T."/>
            <person name="Sproeer C."/>
        </authorList>
    </citation>
    <scope>NUCLEOTIDE SEQUENCE</scope>
    <source>
        <strain evidence="1">CCS1377</strain>
    </source>
</reference>
<evidence type="ECO:0000313" key="1">
    <source>
        <dbReference type="EMBL" id="XBJ30125.1"/>
    </source>
</evidence>
<dbReference type="EMBL" id="CP155620">
    <property type="protein sequence ID" value="XBJ30125.1"/>
    <property type="molecule type" value="Genomic_DNA"/>
</dbReference>
<gene>
    <name evidence="1" type="ORF">AAH949_04680</name>
</gene>
<sequence>MSSMFKGTSFNQPLNKWDTSSLENMDSIFLCAKSFNQDINS</sequence>
<dbReference type="RefSeq" id="WP_348519125.1">
    <property type="nucleotide sequence ID" value="NZ_CP155620.1"/>
</dbReference>
<protein>
    <submittedName>
        <fullName evidence="1">BspA family leucine-rich repeat surface protein</fullName>
    </submittedName>
</protein>